<organism evidence="2 3">
    <name type="scientific">Gaopeijia maritima</name>
    <dbReference type="NCBI Taxonomy" id="3119007"/>
    <lineage>
        <taxon>Bacteria</taxon>
        <taxon>Pseudomonadati</taxon>
        <taxon>Gemmatimonadota</taxon>
        <taxon>Longimicrobiia</taxon>
        <taxon>Gaopeijiales</taxon>
        <taxon>Gaopeijiaceae</taxon>
        <taxon>Gaopeijia</taxon>
    </lineage>
</organism>
<name>A0ABU9ECH9_9BACT</name>
<dbReference type="CDD" id="cd02933">
    <property type="entry name" value="OYE_like_FMN"/>
    <property type="match status" value="1"/>
</dbReference>
<reference evidence="2 3" key="1">
    <citation type="submission" date="2024-02" db="EMBL/GenBank/DDBJ databases">
        <title>A novel Gemmatimonadota bacterium.</title>
        <authorList>
            <person name="Du Z.-J."/>
            <person name="Ye Y.-Q."/>
        </authorList>
    </citation>
    <scope>NUCLEOTIDE SEQUENCE [LARGE SCALE GENOMIC DNA]</scope>
    <source>
        <strain evidence="2 3">DH-20</strain>
    </source>
</reference>
<dbReference type="Pfam" id="PF00724">
    <property type="entry name" value="Oxidored_FMN"/>
    <property type="match status" value="1"/>
</dbReference>
<proteinExistence type="predicted"/>
<keyword evidence="3" id="KW-1185">Reference proteome</keyword>
<comment type="caution">
    <text evidence="2">The sequence shown here is derived from an EMBL/GenBank/DDBJ whole genome shotgun (WGS) entry which is preliminary data.</text>
</comment>
<dbReference type="InterPro" id="IPR013785">
    <property type="entry name" value="Aldolase_TIM"/>
</dbReference>
<feature type="domain" description="NADH:flavin oxidoreductase/NADH oxidase N-terminal" evidence="1">
    <location>
        <begin position="3"/>
        <end position="326"/>
    </location>
</feature>
<dbReference type="PANTHER" id="PTHR22893">
    <property type="entry name" value="NADH OXIDOREDUCTASE-RELATED"/>
    <property type="match status" value="1"/>
</dbReference>
<sequence>MADLFTPLDVGPYTLSNRLVMAPMTRSRADGDGVQADIVATYYAQRAGAGLIVTEGVFPSAMGKGYINTPGIVTDEQVDAWRAVADAVHAEGGRIFMQIMHVGRISHPSMLPGEATPVAPSAIRAVAQAWTKSGPQDLPTPRALATDEIGAVIDDYRRATRRALEAGFDGVELHAASGYLPEQFLSSGTNQRDDRYGGSVENRVRFVLETLDAMADEAGADRVGIKIAPEMGFNDIVDADPEETYTHLVEQLRGRGLAYLHVAGAFAEGTDYHALLRVRFDGPYFIGGGLDRETARAHVETGRADGVVFGAAFIANPDLPERFRDDAPLAEPDRSTFYTGGESGYIDYPTLAELGAA</sequence>
<dbReference type="RefSeq" id="WP_405283927.1">
    <property type="nucleotide sequence ID" value="NZ_CP144380.1"/>
</dbReference>
<evidence type="ECO:0000313" key="3">
    <source>
        <dbReference type="Proteomes" id="UP001484239"/>
    </source>
</evidence>
<protein>
    <submittedName>
        <fullName evidence="2">Alkene reductase</fullName>
    </submittedName>
</protein>
<dbReference type="SUPFAM" id="SSF51395">
    <property type="entry name" value="FMN-linked oxidoreductases"/>
    <property type="match status" value="1"/>
</dbReference>
<dbReference type="InterPro" id="IPR045247">
    <property type="entry name" value="Oye-like"/>
</dbReference>
<dbReference type="Proteomes" id="UP001484239">
    <property type="component" value="Unassembled WGS sequence"/>
</dbReference>
<evidence type="ECO:0000313" key="2">
    <source>
        <dbReference type="EMBL" id="MEK9502440.1"/>
    </source>
</evidence>
<dbReference type="InterPro" id="IPR001155">
    <property type="entry name" value="OxRdtase_FMN_N"/>
</dbReference>
<evidence type="ECO:0000259" key="1">
    <source>
        <dbReference type="Pfam" id="PF00724"/>
    </source>
</evidence>
<dbReference type="Gene3D" id="3.20.20.70">
    <property type="entry name" value="Aldolase class I"/>
    <property type="match status" value="1"/>
</dbReference>
<gene>
    <name evidence="2" type="ORF">WI372_15710</name>
</gene>
<dbReference type="EMBL" id="JBBHLI010000011">
    <property type="protein sequence ID" value="MEK9502440.1"/>
    <property type="molecule type" value="Genomic_DNA"/>
</dbReference>
<accession>A0ABU9ECH9</accession>
<dbReference type="PANTHER" id="PTHR22893:SF91">
    <property type="entry name" value="NADPH DEHYDROGENASE 2-RELATED"/>
    <property type="match status" value="1"/>
</dbReference>